<evidence type="ECO:0000313" key="2">
    <source>
        <dbReference type="Proteomes" id="UP001049518"/>
    </source>
</evidence>
<sequence length="65" mass="6803">MGSTVSDMVAHARTQVRNISAAEVSEALEAGPVTLVDLRGPGEIEREGRVPGALRVPRGVHGGER</sequence>
<evidence type="ECO:0008006" key="3">
    <source>
        <dbReference type="Google" id="ProtNLM"/>
    </source>
</evidence>
<name>A0ABX8QVU5_9ACTN</name>
<dbReference type="Gene3D" id="3.40.250.10">
    <property type="entry name" value="Rhodanese-like domain"/>
    <property type="match status" value="1"/>
</dbReference>
<gene>
    <name evidence="1" type="ORF">AGRA3207_003972</name>
</gene>
<protein>
    <recommendedName>
        <fullName evidence="3">Rhodanese-like domain-containing protein</fullName>
    </recommendedName>
</protein>
<dbReference type="InterPro" id="IPR036873">
    <property type="entry name" value="Rhodanese-like_dom_sf"/>
</dbReference>
<evidence type="ECO:0000313" key="1">
    <source>
        <dbReference type="EMBL" id="QXJ22895.1"/>
    </source>
</evidence>
<accession>A0ABX8QVU5</accession>
<reference evidence="1" key="1">
    <citation type="submission" date="2020-07" db="EMBL/GenBank/DDBJ databases">
        <authorList>
            <person name="Tarantini F.S."/>
            <person name="Hong K.W."/>
            <person name="Chan K.G."/>
        </authorList>
    </citation>
    <scope>NUCLEOTIDE SEQUENCE</scope>
    <source>
        <strain evidence="1">32-07</strain>
    </source>
</reference>
<keyword evidence="2" id="KW-1185">Reference proteome</keyword>
<organism evidence="1 2">
    <name type="scientific">Actinomadura graeca</name>
    <dbReference type="NCBI Taxonomy" id="2750812"/>
    <lineage>
        <taxon>Bacteria</taxon>
        <taxon>Bacillati</taxon>
        <taxon>Actinomycetota</taxon>
        <taxon>Actinomycetes</taxon>
        <taxon>Streptosporangiales</taxon>
        <taxon>Thermomonosporaceae</taxon>
        <taxon>Actinomadura</taxon>
    </lineage>
</organism>
<proteinExistence type="predicted"/>
<dbReference type="SUPFAM" id="SSF52821">
    <property type="entry name" value="Rhodanese/Cell cycle control phosphatase"/>
    <property type="match status" value="1"/>
</dbReference>
<dbReference type="Proteomes" id="UP001049518">
    <property type="component" value="Chromosome"/>
</dbReference>
<dbReference type="EMBL" id="CP059572">
    <property type="protein sequence ID" value="QXJ22895.1"/>
    <property type="molecule type" value="Genomic_DNA"/>
</dbReference>
<dbReference type="RefSeq" id="WP_231328565.1">
    <property type="nucleotide sequence ID" value="NZ_CP059572.1"/>
</dbReference>